<reference evidence="2 3" key="1">
    <citation type="submission" date="2023-04" db="EMBL/GenBank/DDBJ databases">
        <title>Draft genome sequence of Saccharopolyspora sp. TS4A08 isolated from sweet potato rhizospheric soil.</title>
        <authorList>
            <person name="Suksaard P."/>
            <person name="Duangmal K."/>
        </authorList>
    </citation>
    <scope>NUCLEOTIDE SEQUENCE [LARGE SCALE GENOMIC DNA]</scope>
    <source>
        <strain evidence="2 3">TS4A08</strain>
    </source>
</reference>
<gene>
    <name evidence="2" type="ORF">QFW96_13180</name>
</gene>
<sequence>MSGDDIDEITTIGTGAMGAQIAMVCAPAGYDVTACDPDANALTRETASEATEFCSTTTSPGA</sequence>
<accession>A0ABT6PQ58</accession>
<dbReference type="Proteomes" id="UP001237595">
    <property type="component" value="Unassembled WGS sequence"/>
</dbReference>
<dbReference type="Pfam" id="PF02737">
    <property type="entry name" value="3HCDH_N"/>
    <property type="match status" value="1"/>
</dbReference>
<dbReference type="Gene3D" id="3.40.50.720">
    <property type="entry name" value="NAD(P)-binding Rossmann-like Domain"/>
    <property type="match status" value="1"/>
</dbReference>
<protein>
    <submittedName>
        <fullName evidence="2">3-hydroxyacyl-CoA dehydrogenase NAD-binding domain-containing protein</fullName>
    </submittedName>
</protein>
<name>A0ABT6PQ58_9PSEU</name>
<proteinExistence type="predicted"/>
<evidence type="ECO:0000313" key="2">
    <source>
        <dbReference type="EMBL" id="MDI2029576.1"/>
    </source>
</evidence>
<dbReference type="EMBL" id="JASAOF010000006">
    <property type="protein sequence ID" value="MDI2029576.1"/>
    <property type="molecule type" value="Genomic_DNA"/>
</dbReference>
<dbReference type="InterPro" id="IPR006176">
    <property type="entry name" value="3-OHacyl-CoA_DH_NAD-bd"/>
</dbReference>
<keyword evidence="3" id="KW-1185">Reference proteome</keyword>
<dbReference type="InterPro" id="IPR036291">
    <property type="entry name" value="NAD(P)-bd_dom_sf"/>
</dbReference>
<organism evidence="2 3">
    <name type="scientific">Saccharopolyspora ipomoeae</name>
    <dbReference type="NCBI Taxonomy" id="3042027"/>
    <lineage>
        <taxon>Bacteria</taxon>
        <taxon>Bacillati</taxon>
        <taxon>Actinomycetota</taxon>
        <taxon>Actinomycetes</taxon>
        <taxon>Pseudonocardiales</taxon>
        <taxon>Pseudonocardiaceae</taxon>
        <taxon>Saccharopolyspora</taxon>
    </lineage>
</organism>
<dbReference type="SUPFAM" id="SSF51735">
    <property type="entry name" value="NAD(P)-binding Rossmann-fold domains"/>
    <property type="match status" value="1"/>
</dbReference>
<evidence type="ECO:0000259" key="1">
    <source>
        <dbReference type="Pfam" id="PF02737"/>
    </source>
</evidence>
<dbReference type="RefSeq" id="WP_281455897.1">
    <property type="nucleotide sequence ID" value="NZ_JASAOF010000006.1"/>
</dbReference>
<comment type="caution">
    <text evidence="2">The sequence shown here is derived from an EMBL/GenBank/DDBJ whole genome shotgun (WGS) entry which is preliminary data.</text>
</comment>
<feature type="domain" description="3-hydroxyacyl-CoA dehydrogenase NAD binding" evidence="1">
    <location>
        <begin position="9"/>
        <end position="48"/>
    </location>
</feature>
<evidence type="ECO:0000313" key="3">
    <source>
        <dbReference type="Proteomes" id="UP001237595"/>
    </source>
</evidence>